<dbReference type="STRING" id="40754.THII_1868"/>
<reference evidence="2 3" key="1">
    <citation type="journal article" date="2014" name="ISME J.">
        <title>Ecophysiology of Thioploca ingrica as revealed by the complete genome sequence supplemented with proteomic evidence.</title>
        <authorList>
            <person name="Kojima H."/>
            <person name="Ogura Y."/>
            <person name="Yamamoto N."/>
            <person name="Togashi T."/>
            <person name="Mori H."/>
            <person name="Watanabe T."/>
            <person name="Nemoto F."/>
            <person name="Kurokawa K."/>
            <person name="Hayashi T."/>
            <person name="Fukui M."/>
        </authorList>
    </citation>
    <scope>NUCLEOTIDE SEQUENCE [LARGE SCALE GENOMIC DNA]</scope>
</reference>
<dbReference type="OrthoDB" id="9808067at2"/>
<dbReference type="KEGG" id="tig:THII_1868"/>
<proteinExistence type="predicted"/>
<organism evidence="2 3">
    <name type="scientific">Thioploca ingrica</name>
    <dbReference type="NCBI Taxonomy" id="40754"/>
    <lineage>
        <taxon>Bacteria</taxon>
        <taxon>Pseudomonadati</taxon>
        <taxon>Pseudomonadota</taxon>
        <taxon>Gammaproteobacteria</taxon>
        <taxon>Thiotrichales</taxon>
        <taxon>Thiotrichaceae</taxon>
        <taxon>Thioploca</taxon>
    </lineage>
</organism>
<sequence>MFKSIMAFILFTLWSVETYARIDLVTLPVRDQLQLTIYNPADLTLVREHRTLTLKSGINRLEFSWAETLIDPTSVQLEAPQHQGQVNLLAVSYSPNVKDSAILIIESQLTGEVPVEISFFTAGITWNAFYNITLSTDEQSLHLQNEVRVNNQSGEDYLNAQIRVVVGKVQLLDEIARLAKQNLPYGMPIEPLPVADEKGILKEGLATGAKSVRSLFTDSEGMAPKRITKEGLSEYFLYTIEGTESIPNGWGKRLLALDKVDIPVHVLYRYDEQRYGTETQQLLFFKNDPQHHLGETPLPDGQVMVYRQLGENQHLSYVGQLQTPYIPVGQAVEFNLGTAKQVTVEPILMDYKTENYLFDYQGQISGFDRIQQWQLKLANYRDIPVEIEIFRQVDHSYWSVTHAPDLAAHYEKVDLDTIKYRLTLPPHTQEYLLPYTLTLFEGERQQKKALIKGVAP</sequence>
<protein>
    <recommendedName>
        <fullName evidence="1">DUF4139 domain-containing protein</fullName>
    </recommendedName>
</protein>
<evidence type="ECO:0000313" key="3">
    <source>
        <dbReference type="Proteomes" id="UP000031623"/>
    </source>
</evidence>
<dbReference type="AlphaFoldDB" id="A0A090ALW7"/>
<gene>
    <name evidence="2" type="ORF">THII_1868</name>
</gene>
<feature type="domain" description="DUF4139" evidence="1">
    <location>
        <begin position="115"/>
        <end position="396"/>
    </location>
</feature>
<keyword evidence="3" id="KW-1185">Reference proteome</keyword>
<accession>A0A090ALW7</accession>
<name>A0A090ALW7_9GAMM</name>
<dbReference type="Proteomes" id="UP000031623">
    <property type="component" value="Chromosome"/>
</dbReference>
<dbReference type="EMBL" id="AP014633">
    <property type="protein sequence ID" value="BAP56165.1"/>
    <property type="molecule type" value="Genomic_DNA"/>
</dbReference>
<dbReference type="HOGENOM" id="CLU_603651_0_0_6"/>
<dbReference type="Pfam" id="PF13598">
    <property type="entry name" value="DUF4139"/>
    <property type="match status" value="1"/>
</dbReference>
<dbReference type="PANTHER" id="PTHR38075">
    <property type="entry name" value="DUF4139 DOMAIN-CONTAINING PROTEIN"/>
    <property type="match status" value="1"/>
</dbReference>
<dbReference type="PANTHER" id="PTHR38075:SF1">
    <property type="entry name" value="DUF4139 DOMAIN-CONTAINING PROTEIN"/>
    <property type="match status" value="1"/>
</dbReference>
<evidence type="ECO:0000259" key="1">
    <source>
        <dbReference type="Pfam" id="PF13598"/>
    </source>
</evidence>
<dbReference type="InterPro" id="IPR037291">
    <property type="entry name" value="DUF4139"/>
</dbReference>
<evidence type="ECO:0000313" key="2">
    <source>
        <dbReference type="EMBL" id="BAP56165.1"/>
    </source>
</evidence>